<accession>A0AA39VPX8</accession>
<dbReference type="Gene3D" id="3.60.10.10">
    <property type="entry name" value="Endonuclease/exonuclease/phosphatase"/>
    <property type="match status" value="1"/>
</dbReference>
<keyword evidence="1" id="KW-0472">Membrane</keyword>
<dbReference type="SUPFAM" id="SSF56219">
    <property type="entry name" value="DNase I-like"/>
    <property type="match status" value="1"/>
</dbReference>
<keyword evidence="1" id="KW-0812">Transmembrane</keyword>
<evidence type="ECO:0000313" key="2">
    <source>
        <dbReference type="EMBL" id="KAK0586078.1"/>
    </source>
</evidence>
<name>A0AA39VPX8_ACESA</name>
<evidence type="ECO:0000256" key="1">
    <source>
        <dbReference type="SAM" id="Phobius"/>
    </source>
</evidence>
<dbReference type="EMBL" id="JAUESC010000382">
    <property type="protein sequence ID" value="KAK0586078.1"/>
    <property type="molecule type" value="Genomic_DNA"/>
</dbReference>
<feature type="transmembrane region" description="Helical" evidence="1">
    <location>
        <begin position="20"/>
        <end position="39"/>
    </location>
</feature>
<dbReference type="InterPro" id="IPR036691">
    <property type="entry name" value="Endo/exonu/phosph_ase_sf"/>
</dbReference>
<proteinExistence type="predicted"/>
<protein>
    <recommendedName>
        <fullName evidence="4">RNA-directed DNA polymerase, eukaryota, reverse transcriptase zinc-binding domain protein</fullName>
    </recommendedName>
</protein>
<organism evidence="2 3">
    <name type="scientific">Acer saccharum</name>
    <name type="common">Sugar maple</name>
    <dbReference type="NCBI Taxonomy" id="4024"/>
    <lineage>
        <taxon>Eukaryota</taxon>
        <taxon>Viridiplantae</taxon>
        <taxon>Streptophyta</taxon>
        <taxon>Embryophyta</taxon>
        <taxon>Tracheophyta</taxon>
        <taxon>Spermatophyta</taxon>
        <taxon>Magnoliopsida</taxon>
        <taxon>eudicotyledons</taxon>
        <taxon>Gunneridae</taxon>
        <taxon>Pentapetalae</taxon>
        <taxon>rosids</taxon>
        <taxon>malvids</taxon>
        <taxon>Sapindales</taxon>
        <taxon>Sapindaceae</taxon>
        <taxon>Hippocastanoideae</taxon>
        <taxon>Acereae</taxon>
        <taxon>Acer</taxon>
    </lineage>
</organism>
<dbReference type="AlphaFoldDB" id="A0AA39VPX8"/>
<keyword evidence="1" id="KW-1133">Transmembrane helix</keyword>
<reference evidence="2" key="2">
    <citation type="submission" date="2023-06" db="EMBL/GenBank/DDBJ databases">
        <authorList>
            <person name="Swenson N.G."/>
            <person name="Wegrzyn J.L."/>
            <person name="Mcevoy S.L."/>
        </authorList>
    </citation>
    <scope>NUCLEOTIDE SEQUENCE</scope>
    <source>
        <strain evidence="2">NS2018</strain>
        <tissue evidence="2">Leaf</tissue>
    </source>
</reference>
<reference evidence="2" key="1">
    <citation type="journal article" date="2022" name="Plant J.">
        <title>Strategies of tolerance reflected in two North American maple genomes.</title>
        <authorList>
            <person name="McEvoy S.L."/>
            <person name="Sezen U.U."/>
            <person name="Trouern-Trend A."/>
            <person name="McMahon S.M."/>
            <person name="Schaberg P.G."/>
            <person name="Yang J."/>
            <person name="Wegrzyn J.L."/>
            <person name="Swenson N.G."/>
        </authorList>
    </citation>
    <scope>NUCLEOTIDE SEQUENCE</scope>
    <source>
        <strain evidence="2">NS2018</strain>
    </source>
</reference>
<gene>
    <name evidence="2" type="ORF">LWI29_000583</name>
</gene>
<evidence type="ECO:0000313" key="3">
    <source>
        <dbReference type="Proteomes" id="UP001168877"/>
    </source>
</evidence>
<keyword evidence="3" id="KW-1185">Reference proteome</keyword>
<dbReference type="Proteomes" id="UP001168877">
    <property type="component" value="Unassembled WGS sequence"/>
</dbReference>
<sequence length="127" mass="13699">MDKVLGGGVLTKGMVVDVVGSLGGLLTLCSIIVSILVSLDKEVVICNLYASNADEKKVVLWEFIVANMNKFSISWIIGDDFNVVLDSSKKIGGPPILSHIRHFQNIVDVAKLVNLPMLGSPFTWSNA</sequence>
<evidence type="ECO:0008006" key="4">
    <source>
        <dbReference type="Google" id="ProtNLM"/>
    </source>
</evidence>
<comment type="caution">
    <text evidence="2">The sequence shown here is derived from an EMBL/GenBank/DDBJ whole genome shotgun (WGS) entry which is preliminary data.</text>
</comment>